<organism evidence="20 21">
    <name type="scientific">Starmerella bacillaris</name>
    <name type="common">Yeast</name>
    <name type="synonym">Candida zemplinina</name>
    <dbReference type="NCBI Taxonomy" id="1247836"/>
    <lineage>
        <taxon>Eukaryota</taxon>
        <taxon>Fungi</taxon>
        <taxon>Dikarya</taxon>
        <taxon>Ascomycota</taxon>
        <taxon>Saccharomycotina</taxon>
        <taxon>Dipodascomycetes</taxon>
        <taxon>Dipodascales</taxon>
        <taxon>Trichomonascaceae</taxon>
        <taxon>Starmerella</taxon>
    </lineage>
</organism>
<dbReference type="InterPro" id="IPR016169">
    <property type="entry name" value="FAD-bd_PCMH_sub2"/>
</dbReference>
<name>A0AAV5RFH2_STABA</name>
<dbReference type="InterPro" id="IPR016164">
    <property type="entry name" value="FAD-linked_Oxase-like_C"/>
</dbReference>
<dbReference type="InterPro" id="IPR016166">
    <property type="entry name" value="FAD-bd_PCMH"/>
</dbReference>
<dbReference type="FunFam" id="3.30.43.10:FF:000002">
    <property type="entry name" value="D-2-hydroxyglutarate dehydrogenase, mitochondrial"/>
    <property type="match status" value="1"/>
</dbReference>
<dbReference type="Gene3D" id="3.30.70.2740">
    <property type="match status" value="1"/>
</dbReference>
<reference evidence="20 21" key="1">
    <citation type="journal article" date="2023" name="Elife">
        <title>Identification of key yeast species and microbe-microbe interactions impacting larval growth of Drosophila in the wild.</title>
        <authorList>
            <person name="Mure A."/>
            <person name="Sugiura Y."/>
            <person name="Maeda R."/>
            <person name="Honda K."/>
            <person name="Sakurai N."/>
            <person name="Takahashi Y."/>
            <person name="Watada M."/>
            <person name="Katoh T."/>
            <person name="Gotoh A."/>
            <person name="Gotoh Y."/>
            <person name="Taniguchi I."/>
            <person name="Nakamura K."/>
            <person name="Hayashi T."/>
            <person name="Katayama T."/>
            <person name="Uemura T."/>
            <person name="Hattori Y."/>
        </authorList>
    </citation>
    <scope>NUCLEOTIDE SEQUENCE [LARGE SCALE GENOMIC DNA]</scope>
    <source>
        <strain evidence="20 21">SB-73</strain>
    </source>
</reference>
<evidence type="ECO:0000256" key="7">
    <source>
        <dbReference type="ARBA" id="ARBA00022833"/>
    </source>
</evidence>
<comment type="catalytic activity">
    <reaction evidence="15">
        <text>(R)-2-hydroxyglutarate + pyruvate = (R)-lactate + 2-oxoglutarate</text>
        <dbReference type="Rhea" id="RHEA:51608"/>
        <dbReference type="ChEBI" id="CHEBI:15361"/>
        <dbReference type="ChEBI" id="CHEBI:15801"/>
        <dbReference type="ChEBI" id="CHEBI:16004"/>
        <dbReference type="ChEBI" id="CHEBI:16810"/>
        <dbReference type="EC" id="1.1.99.40"/>
    </reaction>
</comment>
<dbReference type="FunFam" id="3.30.70.2740:FF:000002">
    <property type="entry name" value="D-2-hydroxyglutarate dehydrogenase mitochondrial"/>
    <property type="match status" value="1"/>
</dbReference>
<keyword evidence="21" id="KW-1185">Reference proteome</keyword>
<evidence type="ECO:0000256" key="2">
    <source>
        <dbReference type="ARBA" id="ARBA00004173"/>
    </source>
</evidence>
<evidence type="ECO:0000256" key="14">
    <source>
        <dbReference type="ARBA" id="ARBA00049267"/>
    </source>
</evidence>
<keyword evidence="4" id="KW-0285">Flavoprotein</keyword>
<evidence type="ECO:0000259" key="19">
    <source>
        <dbReference type="PROSITE" id="PS51387"/>
    </source>
</evidence>
<comment type="caution">
    <text evidence="20">The sequence shown here is derived from an EMBL/GenBank/DDBJ whole genome shotgun (WGS) entry which is preliminary data.</text>
</comment>
<comment type="function">
    <text evidence="13">Catalyzes the oxidation of D-2-hydroxyglutarate (D-2-HG) to alpha-ketoglutarate. Also catalyzes the oxidation of other D-2-hydroxyacids, such as D-malate (D-MAL) and D-lactate (D-LAC). Exhibits high activities towards D-2-HG and D-MAL but a very weak activity towards D-LAC.</text>
</comment>
<dbReference type="GO" id="GO:0051990">
    <property type="term" value="F:(R)-2-hydroxyglutarate dehydrogenase activity"/>
    <property type="evidence" value="ECO:0007669"/>
    <property type="project" value="UniProtKB-EC"/>
</dbReference>
<dbReference type="GO" id="GO:0046872">
    <property type="term" value="F:metal ion binding"/>
    <property type="evidence" value="ECO:0007669"/>
    <property type="project" value="UniProtKB-KW"/>
</dbReference>
<dbReference type="EMBL" id="BTGC01000003">
    <property type="protein sequence ID" value="GMM49982.1"/>
    <property type="molecule type" value="Genomic_DNA"/>
</dbReference>
<evidence type="ECO:0000256" key="13">
    <source>
        <dbReference type="ARBA" id="ARBA00045410"/>
    </source>
</evidence>
<accession>A0AAV5RFH2</accession>
<evidence type="ECO:0000256" key="16">
    <source>
        <dbReference type="ARBA" id="ARBA00051436"/>
    </source>
</evidence>
<evidence type="ECO:0000256" key="5">
    <source>
        <dbReference type="ARBA" id="ARBA00022723"/>
    </source>
</evidence>
<keyword evidence="9" id="KW-0560">Oxidoreductase</keyword>
<dbReference type="AlphaFoldDB" id="A0AAV5RFH2"/>
<dbReference type="FunFam" id="3.30.465.10:FF:000053">
    <property type="entry name" value="D-lactate dehydrogenase (Cytochrome), putative"/>
    <property type="match status" value="1"/>
</dbReference>
<evidence type="ECO:0000256" key="3">
    <source>
        <dbReference type="ARBA" id="ARBA00008000"/>
    </source>
</evidence>
<comment type="catalytic activity">
    <reaction evidence="14">
        <text>(R)-malate + A = oxaloacetate + AH2</text>
        <dbReference type="Rhea" id="RHEA:67460"/>
        <dbReference type="ChEBI" id="CHEBI:13193"/>
        <dbReference type="ChEBI" id="CHEBI:15588"/>
        <dbReference type="ChEBI" id="CHEBI:16452"/>
        <dbReference type="ChEBI" id="CHEBI:17499"/>
    </reaction>
    <physiologicalReaction direction="left-to-right" evidence="14">
        <dbReference type="Rhea" id="RHEA:67461"/>
    </physiologicalReaction>
</comment>
<dbReference type="InterPro" id="IPR016171">
    <property type="entry name" value="Vanillyl_alc_oxidase_C-sub2"/>
</dbReference>
<dbReference type="Proteomes" id="UP001362899">
    <property type="component" value="Unassembled WGS sequence"/>
</dbReference>
<dbReference type="SUPFAM" id="SSF56176">
    <property type="entry name" value="FAD-binding/transporter-associated domain-like"/>
    <property type="match status" value="1"/>
</dbReference>
<evidence type="ECO:0000313" key="21">
    <source>
        <dbReference type="Proteomes" id="UP001362899"/>
    </source>
</evidence>
<keyword evidence="6" id="KW-0274">FAD</keyword>
<keyword evidence="10" id="KW-0496">Mitochondrion</keyword>
<dbReference type="InterPro" id="IPR036318">
    <property type="entry name" value="FAD-bd_PCMH-like_sf"/>
</dbReference>
<dbReference type="SUPFAM" id="SSF55103">
    <property type="entry name" value="FAD-linked oxidases, C-terminal domain"/>
    <property type="match status" value="1"/>
</dbReference>
<dbReference type="PANTHER" id="PTHR43716">
    <property type="entry name" value="D-2-HYDROXYGLUTARATE DEHYDROGENASE, MITOCHONDRIAL"/>
    <property type="match status" value="1"/>
</dbReference>
<dbReference type="InterPro" id="IPR016167">
    <property type="entry name" value="FAD-bd_PCMH_sub1"/>
</dbReference>
<dbReference type="PANTHER" id="PTHR43716:SF1">
    <property type="entry name" value="D-2-HYDROXYGLUTARATE DEHYDROGENASE, MITOCHONDRIAL"/>
    <property type="match status" value="1"/>
</dbReference>
<dbReference type="EC" id="1.1.99.39" evidence="11"/>
<keyword evidence="7" id="KW-0862">Zinc</keyword>
<protein>
    <recommendedName>
        <fullName evidence="12">D-2-hydroxyglutarate dehydrogenase, mitochondrial</fullName>
        <ecNumber evidence="11">1.1.99.39</ecNumber>
        <ecNumber evidence="17">1.1.99.40</ecNumber>
    </recommendedName>
    <alternativeName>
        <fullName evidence="18">D-lactate ferricytochrome C oxidoreductase</fullName>
    </alternativeName>
</protein>
<dbReference type="PROSITE" id="PS51387">
    <property type="entry name" value="FAD_PCMH"/>
    <property type="match status" value="1"/>
</dbReference>
<dbReference type="Pfam" id="PF02913">
    <property type="entry name" value="FAD-oxidase_C"/>
    <property type="match status" value="1"/>
</dbReference>
<evidence type="ECO:0000256" key="6">
    <source>
        <dbReference type="ARBA" id="ARBA00022827"/>
    </source>
</evidence>
<evidence type="ECO:0000256" key="11">
    <source>
        <dbReference type="ARBA" id="ARBA00039003"/>
    </source>
</evidence>
<keyword evidence="5" id="KW-0479">Metal-binding</keyword>
<evidence type="ECO:0000256" key="8">
    <source>
        <dbReference type="ARBA" id="ARBA00022946"/>
    </source>
</evidence>
<dbReference type="InterPro" id="IPR051264">
    <property type="entry name" value="FAD-oxidored/transferase_4"/>
</dbReference>
<dbReference type="Gene3D" id="1.10.45.10">
    <property type="entry name" value="Vanillyl-alcohol Oxidase, Chain A, domain 4"/>
    <property type="match status" value="1"/>
</dbReference>
<dbReference type="GO" id="GO:0006089">
    <property type="term" value="P:lactate metabolic process"/>
    <property type="evidence" value="ECO:0007669"/>
    <property type="project" value="UniProtKB-ARBA"/>
</dbReference>
<evidence type="ECO:0000256" key="9">
    <source>
        <dbReference type="ARBA" id="ARBA00023002"/>
    </source>
</evidence>
<dbReference type="GO" id="GO:0071949">
    <property type="term" value="F:FAD binding"/>
    <property type="evidence" value="ECO:0007669"/>
    <property type="project" value="InterPro"/>
</dbReference>
<dbReference type="GO" id="GO:0005739">
    <property type="term" value="C:mitochondrion"/>
    <property type="evidence" value="ECO:0007669"/>
    <property type="project" value="UniProtKB-SubCell"/>
</dbReference>
<dbReference type="FunFam" id="1.10.45.10:FF:000001">
    <property type="entry name" value="D-lactate dehydrogenase mitochondrial"/>
    <property type="match status" value="1"/>
</dbReference>
<dbReference type="FunFam" id="3.30.70.2190:FF:000001">
    <property type="entry name" value="D-2-hydroxyglutarate dehydrogenase mitochondrial"/>
    <property type="match status" value="1"/>
</dbReference>
<comment type="subcellular location">
    <subcellularLocation>
        <location evidence="2">Mitochondrion</location>
    </subcellularLocation>
</comment>
<evidence type="ECO:0000256" key="18">
    <source>
        <dbReference type="ARBA" id="ARBA00083446"/>
    </source>
</evidence>
<dbReference type="Pfam" id="PF01565">
    <property type="entry name" value="FAD_binding_4"/>
    <property type="match status" value="1"/>
</dbReference>
<dbReference type="Gene3D" id="3.30.43.10">
    <property type="entry name" value="Uridine Diphospho-n-acetylenolpyruvylglucosamine Reductase, domain 2"/>
    <property type="match status" value="1"/>
</dbReference>
<comment type="catalytic activity">
    <reaction evidence="16">
        <text>(R)-lactate + 2 Fe(III)-[cytochrome c] = 2 Fe(II)-[cytochrome c] + pyruvate + 2 H(+)</text>
        <dbReference type="Rhea" id="RHEA:13521"/>
        <dbReference type="Rhea" id="RHEA-COMP:10350"/>
        <dbReference type="Rhea" id="RHEA-COMP:14399"/>
        <dbReference type="ChEBI" id="CHEBI:15361"/>
        <dbReference type="ChEBI" id="CHEBI:15378"/>
        <dbReference type="ChEBI" id="CHEBI:16004"/>
        <dbReference type="ChEBI" id="CHEBI:29033"/>
        <dbReference type="ChEBI" id="CHEBI:29034"/>
        <dbReference type="EC" id="1.1.2.4"/>
    </reaction>
</comment>
<dbReference type="InterPro" id="IPR004113">
    <property type="entry name" value="FAD-bd_oxidored_4_C"/>
</dbReference>
<dbReference type="InterPro" id="IPR006094">
    <property type="entry name" value="Oxid_FAD_bind_N"/>
</dbReference>
<proteinExistence type="inferred from homology"/>
<sequence length="512" mass="56582">MFRLAQRIKFSGLAPSRSVRSLFTADKYPVKRGNYSELNAEDIKYFESFLNSKDLLTDKKDLDAVNVDWMQKYRGQSKLLLKPRSVSEVSKILKHCHDRKLAVVPQGGNTGLVGGSVPVFDEIVISLANLNKIRKFDDVSGTLTVDAGVILQTADEWLRERGYIFPLDLGAKGSCQIGGNVATNAGGLRLLRYGSLHGTVLGIEAVLPNGDIFNGLSTLRKDNTGLDLKQLFIGSEGSIGIITGVSVLCPPKSNSVNVAWLGLDSYEAVQKTFKLAKNALGEILSSFECVDRASMEVVDAALKKHDMEAQQPLESMHPYQILIETSGSNSEHDEQKLNAFLENSMENELVVDGVVAQDEGQIQALWQWREGISESSGKWGGVYKYDVSLPLPVMWDLVKAVENRLIERNLQSKTDSTKPVYATIGYGHIGDGNLHLNVCVREYTKEVEDVLEPFVFEFIAKHNGSVSAEHGVGFQKVHALQYSKDAGALKLIKEVKNMFDPHGIMNPYKFIE</sequence>
<evidence type="ECO:0000256" key="12">
    <source>
        <dbReference type="ARBA" id="ARBA00039639"/>
    </source>
</evidence>
<evidence type="ECO:0000256" key="10">
    <source>
        <dbReference type="ARBA" id="ARBA00023128"/>
    </source>
</evidence>
<keyword evidence="8" id="KW-0809">Transit peptide</keyword>
<dbReference type="GO" id="GO:0006108">
    <property type="term" value="P:malate metabolic process"/>
    <property type="evidence" value="ECO:0007669"/>
    <property type="project" value="UniProtKB-ARBA"/>
</dbReference>
<evidence type="ECO:0000256" key="4">
    <source>
        <dbReference type="ARBA" id="ARBA00022630"/>
    </source>
</evidence>
<evidence type="ECO:0000256" key="17">
    <source>
        <dbReference type="ARBA" id="ARBA00066713"/>
    </source>
</evidence>
<evidence type="ECO:0000313" key="20">
    <source>
        <dbReference type="EMBL" id="GMM49982.1"/>
    </source>
</evidence>
<evidence type="ECO:0000256" key="15">
    <source>
        <dbReference type="ARBA" id="ARBA00050208"/>
    </source>
</evidence>
<comment type="cofactor">
    <cofactor evidence="1">
        <name>FAD</name>
        <dbReference type="ChEBI" id="CHEBI:57692"/>
    </cofactor>
</comment>
<gene>
    <name evidence="20" type="ORF">DASB73_009400</name>
</gene>
<dbReference type="GO" id="GO:0004458">
    <property type="term" value="F:D-lactate dehydrogenase (cytochrome) activity"/>
    <property type="evidence" value="ECO:0007669"/>
    <property type="project" value="UniProtKB-EC"/>
</dbReference>
<comment type="similarity">
    <text evidence="3">Belongs to the FAD-binding oxidoreductase/transferase type 4 family.</text>
</comment>
<dbReference type="Gene3D" id="3.30.465.10">
    <property type="match status" value="1"/>
</dbReference>
<dbReference type="Gene3D" id="3.30.70.2190">
    <property type="match status" value="1"/>
</dbReference>
<dbReference type="EC" id="1.1.99.40" evidence="17"/>
<feature type="domain" description="FAD-binding PCMH-type" evidence="19">
    <location>
        <begin position="73"/>
        <end position="252"/>
    </location>
</feature>
<evidence type="ECO:0000256" key="1">
    <source>
        <dbReference type="ARBA" id="ARBA00001974"/>
    </source>
</evidence>